<comment type="caution">
    <text evidence="3">The sequence shown here is derived from an EMBL/GenBank/DDBJ whole genome shotgun (WGS) entry which is preliminary data.</text>
</comment>
<protein>
    <submittedName>
        <fullName evidence="3">Uncharacterized protein</fullName>
    </submittedName>
</protein>
<reference evidence="3 4" key="1">
    <citation type="submission" date="2020-08" db="EMBL/GenBank/DDBJ databases">
        <title>Genomic Encyclopedia of Type Strains, Phase IV (KMG-IV): sequencing the most valuable type-strain genomes for metagenomic binning, comparative biology and taxonomic classification.</title>
        <authorList>
            <person name="Goeker M."/>
        </authorList>
    </citation>
    <scope>NUCLEOTIDE SEQUENCE [LARGE SCALE GENOMIC DNA]</scope>
    <source>
        <strain evidence="3 4">DSM 23562</strain>
    </source>
</reference>
<evidence type="ECO:0000313" key="4">
    <source>
        <dbReference type="Proteomes" id="UP000520814"/>
    </source>
</evidence>
<dbReference type="RefSeq" id="WP_184203110.1">
    <property type="nucleotide sequence ID" value="NZ_JACHGW010000005.1"/>
</dbReference>
<dbReference type="AlphaFoldDB" id="A0A7W9SVI7"/>
<name>A0A7W9SVI7_ARMRO</name>
<keyword evidence="4" id="KW-1185">Reference proteome</keyword>
<keyword evidence="2" id="KW-0812">Transmembrane</keyword>
<feature type="coiled-coil region" evidence="1">
    <location>
        <begin position="303"/>
        <end position="330"/>
    </location>
</feature>
<proteinExistence type="predicted"/>
<organism evidence="3 4">
    <name type="scientific">Armatimonas rosea</name>
    <dbReference type="NCBI Taxonomy" id="685828"/>
    <lineage>
        <taxon>Bacteria</taxon>
        <taxon>Bacillati</taxon>
        <taxon>Armatimonadota</taxon>
        <taxon>Armatimonadia</taxon>
        <taxon>Armatimonadales</taxon>
        <taxon>Armatimonadaceae</taxon>
        <taxon>Armatimonas</taxon>
    </lineage>
</organism>
<keyword evidence="1" id="KW-0175">Coiled coil</keyword>
<dbReference type="EMBL" id="JACHGW010000005">
    <property type="protein sequence ID" value="MBB6053125.1"/>
    <property type="molecule type" value="Genomic_DNA"/>
</dbReference>
<dbReference type="Proteomes" id="UP000520814">
    <property type="component" value="Unassembled WGS sequence"/>
</dbReference>
<evidence type="ECO:0000313" key="3">
    <source>
        <dbReference type="EMBL" id="MBB6053125.1"/>
    </source>
</evidence>
<keyword evidence="2" id="KW-1133">Transmembrane helix</keyword>
<evidence type="ECO:0000256" key="1">
    <source>
        <dbReference type="SAM" id="Coils"/>
    </source>
</evidence>
<keyword evidence="2" id="KW-0472">Membrane</keyword>
<sequence length="336" mass="37587">MKYKRCCACDYFVTTTDRRCPNCGIADPRNERPDRGIPEIVAQGDTLTMETPMTDGVRAAFGGFIGAVIGGFLMAGMGVAVGLAVGISLGVLLGADKEWSPPELTNLAKRMIECLRNDEETIRQRLNDIAQREKHLEETRQQVAVSGGDAATQERWNKVRQTIDSAAGVLAKQRDRYHAKLWEIALVRWQNALEPLASDWESLTHEACNQRLRQLERLRDQGKQYLDDWEGVDLTDLPEARRCLERLRNALESCDQLREALIVEQARLAVVGIAPVDEALSTSMSTSSTALHALDVFNARAALGEFESAFDDLEAEYNRLRSEDELAQQVTLVQRR</sequence>
<feature type="transmembrane region" description="Helical" evidence="2">
    <location>
        <begin position="59"/>
        <end position="92"/>
    </location>
</feature>
<accession>A0A7W9SVI7</accession>
<evidence type="ECO:0000256" key="2">
    <source>
        <dbReference type="SAM" id="Phobius"/>
    </source>
</evidence>
<gene>
    <name evidence="3" type="ORF">HNQ39_004957</name>
</gene>